<feature type="coiled-coil region" evidence="1">
    <location>
        <begin position="552"/>
        <end position="579"/>
    </location>
</feature>
<sequence length="645" mass="73516">MKQAFINAIEVNEPSRLQNPYQQEEQGSCFKLLLIIFLFSLLFSVSNKDKPSLNEQDVSILSGEEKMLKIDFQYQANLDISLSQSTNSDVNAYLFIDYPPLLNVVSSKNQRIEPIFPKDSSSRVFRKSLNTGSKVDLNWSLGNSTVKHQGVFVPRNLTLLILKGIDSFEAWKLKRWNELKLLSGQIHHQLNSHEGSYSFVSQEEAPYFIILISPKSSDDSGFLEINIESLSYTKPDPTSLTTIPGLKQSCQVNLISTCNFHLSFGSQSYVLLTASYLGNELFSDITSESVPTLEQEFITAKFHLEQNFGAQPHQRYPPAPTKHSAPEDSQESFEQKQKLKRFYLASFGMLVLFFLLFLFAIMGCFRKQVENEVVTVNPQRQMANILADPQNAWLNALFGVHAVQSTVVSLPEWVSDPLPEYTPKDEEELGEEIEMQEVTVNNGEDVPLVVHKKKLNTSRVSNMEKEIQKKIAKLSESSFQANQTIKELLNELQIITNPDRDFENENLKLSEIGKENIILNQLIKQYESTLELVINKLKVQTQLLHKEKLDFQIRLDQALEQEKKKNELLMEENFDLKKKLDSSLNTIRRSIELSSDNDGVTLVVSGLMKENENLRNLLNISHVNDGSFNEISCDMLNSETFIHTT</sequence>
<keyword evidence="4" id="KW-1185">Reference proteome</keyword>
<keyword evidence="2" id="KW-0812">Transmembrane</keyword>
<evidence type="ECO:0000256" key="2">
    <source>
        <dbReference type="SAM" id="Phobius"/>
    </source>
</evidence>
<gene>
    <name evidence="3" type="ORF">HK099_006813</name>
</gene>
<evidence type="ECO:0000256" key="1">
    <source>
        <dbReference type="SAM" id="Coils"/>
    </source>
</evidence>
<dbReference type="EMBL" id="JADGJW010000061">
    <property type="protein sequence ID" value="KAJ3225442.1"/>
    <property type="molecule type" value="Genomic_DNA"/>
</dbReference>
<name>A0AAD5U762_9FUNG</name>
<protein>
    <submittedName>
        <fullName evidence="3">Uncharacterized protein</fullName>
    </submittedName>
</protein>
<feature type="transmembrane region" description="Helical" evidence="2">
    <location>
        <begin position="342"/>
        <end position="362"/>
    </location>
</feature>
<keyword evidence="2" id="KW-0472">Membrane</keyword>
<evidence type="ECO:0000313" key="4">
    <source>
        <dbReference type="Proteomes" id="UP001211065"/>
    </source>
</evidence>
<keyword evidence="2" id="KW-1133">Transmembrane helix</keyword>
<organism evidence="3 4">
    <name type="scientific">Clydaea vesicula</name>
    <dbReference type="NCBI Taxonomy" id="447962"/>
    <lineage>
        <taxon>Eukaryota</taxon>
        <taxon>Fungi</taxon>
        <taxon>Fungi incertae sedis</taxon>
        <taxon>Chytridiomycota</taxon>
        <taxon>Chytridiomycota incertae sedis</taxon>
        <taxon>Chytridiomycetes</taxon>
        <taxon>Lobulomycetales</taxon>
        <taxon>Lobulomycetaceae</taxon>
        <taxon>Clydaea</taxon>
    </lineage>
</organism>
<keyword evidence="1" id="KW-0175">Coiled coil</keyword>
<evidence type="ECO:0000313" key="3">
    <source>
        <dbReference type="EMBL" id="KAJ3225442.1"/>
    </source>
</evidence>
<accession>A0AAD5U762</accession>
<dbReference type="Proteomes" id="UP001211065">
    <property type="component" value="Unassembled WGS sequence"/>
</dbReference>
<dbReference type="AlphaFoldDB" id="A0AAD5U762"/>
<comment type="caution">
    <text evidence="3">The sequence shown here is derived from an EMBL/GenBank/DDBJ whole genome shotgun (WGS) entry which is preliminary data.</text>
</comment>
<reference evidence="3" key="1">
    <citation type="submission" date="2020-05" db="EMBL/GenBank/DDBJ databases">
        <title>Phylogenomic resolution of chytrid fungi.</title>
        <authorList>
            <person name="Stajich J.E."/>
            <person name="Amses K."/>
            <person name="Simmons R."/>
            <person name="Seto K."/>
            <person name="Myers J."/>
            <person name="Bonds A."/>
            <person name="Quandt C.A."/>
            <person name="Barry K."/>
            <person name="Liu P."/>
            <person name="Grigoriev I."/>
            <person name="Longcore J.E."/>
            <person name="James T.Y."/>
        </authorList>
    </citation>
    <scope>NUCLEOTIDE SEQUENCE</scope>
    <source>
        <strain evidence="3">JEL0476</strain>
    </source>
</reference>
<proteinExistence type="predicted"/>